<dbReference type="Pfam" id="PF01593">
    <property type="entry name" value="Amino_oxidase"/>
    <property type="match status" value="1"/>
</dbReference>
<dbReference type="AlphaFoldDB" id="A0A0E9M195"/>
<dbReference type="InterPro" id="IPR002937">
    <property type="entry name" value="Amino_oxidase"/>
</dbReference>
<evidence type="ECO:0000313" key="8">
    <source>
        <dbReference type="EMBL" id="GAO31587.1"/>
    </source>
</evidence>
<comment type="similarity">
    <text evidence="6">Belongs to the protoporphyrinogen/coproporphyrinogen oxidase family. Coproporphyrinogen III oxidase subfamily.</text>
</comment>
<keyword evidence="4 6" id="KW-0560">Oxidoreductase</keyword>
<dbReference type="EC" id="1.3.3.15" evidence="6"/>
<keyword evidence="2 6" id="KW-0285">Flavoprotein</keyword>
<dbReference type="EMBL" id="BAZW01000053">
    <property type="protein sequence ID" value="GAO31587.1"/>
    <property type="molecule type" value="Genomic_DNA"/>
</dbReference>
<dbReference type="Gene3D" id="3.50.50.60">
    <property type="entry name" value="FAD/NAD(P)-binding domain"/>
    <property type="match status" value="1"/>
</dbReference>
<comment type="function">
    <text evidence="6">Involved in coproporphyrin-dependent heme b biosynthesis. Catalyzes the oxidation of coproporphyrinogen III to coproporphyrin III.</text>
</comment>
<comment type="caution">
    <text evidence="8">The sequence shown here is derived from an EMBL/GenBank/DDBJ whole genome shotgun (WGS) entry which is preliminary data.</text>
</comment>
<dbReference type="PANTHER" id="PTHR42923">
    <property type="entry name" value="PROTOPORPHYRINOGEN OXIDASE"/>
    <property type="match status" value="1"/>
</dbReference>
<evidence type="ECO:0000259" key="7">
    <source>
        <dbReference type="Pfam" id="PF01593"/>
    </source>
</evidence>
<evidence type="ECO:0000256" key="5">
    <source>
        <dbReference type="ARBA" id="ARBA00023133"/>
    </source>
</evidence>
<keyword evidence="6" id="KW-0963">Cytoplasm</keyword>
<comment type="pathway">
    <text evidence="6">Porphyrin-containing compound metabolism; protoheme biosynthesis.</text>
</comment>
<evidence type="ECO:0000256" key="3">
    <source>
        <dbReference type="ARBA" id="ARBA00022827"/>
    </source>
</evidence>
<evidence type="ECO:0000256" key="6">
    <source>
        <dbReference type="RuleBase" id="RU364052"/>
    </source>
</evidence>
<dbReference type="OrthoDB" id="9805195at2"/>
<dbReference type="GO" id="GO:0006783">
    <property type="term" value="P:heme biosynthetic process"/>
    <property type="evidence" value="ECO:0007669"/>
    <property type="project" value="UniProtKB-UniRule"/>
</dbReference>
<organism evidence="8 9">
    <name type="scientific">Geofilum rubicundum JCM 15548</name>
    <dbReference type="NCBI Taxonomy" id="1236989"/>
    <lineage>
        <taxon>Bacteria</taxon>
        <taxon>Pseudomonadati</taxon>
        <taxon>Bacteroidota</taxon>
        <taxon>Bacteroidia</taxon>
        <taxon>Marinilabiliales</taxon>
        <taxon>Marinilabiliaceae</taxon>
        <taxon>Geofilum</taxon>
    </lineage>
</organism>
<name>A0A0E9M195_9BACT</name>
<sequence length="456" mass="50717">MTDKSAVIIGAGLTGLTTAFYLKKAGWKVTILERSKRAGGSIQTHRENGFIFESGPNTGIVSHPEVADLFAQLGDQLQVEPANEEAKQRLIWKGCRWHALPSGLKAGVKTPLFAWRDKLRILLEPFRKRGNNPDETLDELVRRRLGDTFLDYAVDPFILGIYAGDPSKLVTRYALPKLYQLEQNYGSFIKGTIKKARQAKSPEERKVTKQMFSITGGLDKLTEALYNAIGEENFQFDCRRTTIYPKNGSYSVTYAREGESYEITNDTVITTTGAHEIGNLLPFLNKEEKDTISDLIYAKVVQVAIGFKCWRGLPLKAFGGLVPHKENRKVLGILFPSAFLNGRAPEGGALLSVFLGGVRHPEIVQLDDQIIKAMVMEELKCMMLIPDEEPDLFKIFRYANAIPQYGVSTGERLSTIGKIEGQFPGLILAGNLRDGIGMADRIKQGVNIAKFLQKTT</sequence>
<keyword evidence="3 6" id="KW-0274">FAD</keyword>
<dbReference type="SUPFAM" id="SSF54373">
    <property type="entry name" value="FAD-linked reductases, C-terminal domain"/>
    <property type="match status" value="1"/>
</dbReference>
<dbReference type="InterPro" id="IPR050464">
    <property type="entry name" value="Zeta_carotene_desat/Oxidored"/>
</dbReference>
<dbReference type="InterPro" id="IPR004572">
    <property type="entry name" value="Protoporphyrinogen_oxidase"/>
</dbReference>
<keyword evidence="5 6" id="KW-0350">Heme biosynthesis</keyword>
<proteinExistence type="inferred from homology"/>
<comment type="catalytic activity">
    <reaction evidence="6">
        <text>coproporphyrinogen III + 3 O2 = coproporphyrin III + 3 H2O2</text>
        <dbReference type="Rhea" id="RHEA:43436"/>
        <dbReference type="ChEBI" id="CHEBI:15379"/>
        <dbReference type="ChEBI" id="CHEBI:16240"/>
        <dbReference type="ChEBI" id="CHEBI:57309"/>
        <dbReference type="ChEBI" id="CHEBI:131725"/>
        <dbReference type="EC" id="1.3.3.15"/>
    </reaction>
</comment>
<dbReference type="NCBIfam" id="TIGR00562">
    <property type="entry name" value="proto_IX_ox"/>
    <property type="match status" value="1"/>
</dbReference>
<dbReference type="Proteomes" id="UP000032900">
    <property type="component" value="Unassembled WGS sequence"/>
</dbReference>
<evidence type="ECO:0000313" key="9">
    <source>
        <dbReference type="Proteomes" id="UP000032900"/>
    </source>
</evidence>
<evidence type="ECO:0000256" key="1">
    <source>
        <dbReference type="ARBA" id="ARBA00001974"/>
    </source>
</evidence>
<dbReference type="GO" id="GO:0004729">
    <property type="term" value="F:oxygen-dependent protoporphyrinogen oxidase activity"/>
    <property type="evidence" value="ECO:0007669"/>
    <property type="project" value="UniProtKB-UniRule"/>
</dbReference>
<protein>
    <recommendedName>
        <fullName evidence="6">Coproporphyrinogen III oxidase</fullName>
        <ecNumber evidence="6">1.3.3.15</ecNumber>
    </recommendedName>
</protein>
<dbReference type="STRING" id="1236989.JCM15548_13963"/>
<feature type="domain" description="Amine oxidase" evidence="7">
    <location>
        <begin position="13"/>
        <end position="432"/>
    </location>
</feature>
<dbReference type="InterPro" id="IPR036188">
    <property type="entry name" value="FAD/NAD-bd_sf"/>
</dbReference>
<comment type="subcellular location">
    <subcellularLocation>
        <location evidence="6">Cytoplasm</location>
    </subcellularLocation>
</comment>
<dbReference type="Gene3D" id="1.10.3110.10">
    <property type="entry name" value="protoporphyrinogen ix oxidase, domain 3"/>
    <property type="match status" value="1"/>
</dbReference>
<gene>
    <name evidence="8" type="ORF">JCM15548_13963</name>
</gene>
<dbReference type="GO" id="GO:0005737">
    <property type="term" value="C:cytoplasm"/>
    <property type="evidence" value="ECO:0007669"/>
    <property type="project" value="UniProtKB-SubCell"/>
</dbReference>
<comment type="cofactor">
    <cofactor evidence="1 6">
        <name>FAD</name>
        <dbReference type="ChEBI" id="CHEBI:57692"/>
    </cofactor>
</comment>
<dbReference type="UniPathway" id="UPA00252"/>
<evidence type="ECO:0000256" key="2">
    <source>
        <dbReference type="ARBA" id="ARBA00022630"/>
    </source>
</evidence>
<accession>A0A0E9M195</accession>
<dbReference type="PANTHER" id="PTHR42923:SF3">
    <property type="entry name" value="PROTOPORPHYRINOGEN OXIDASE"/>
    <property type="match status" value="1"/>
</dbReference>
<reference evidence="8 9" key="1">
    <citation type="journal article" date="2015" name="Microbes Environ.">
        <title>Distribution and evolution of nitrogen fixation genes in the phylum bacteroidetes.</title>
        <authorList>
            <person name="Inoue J."/>
            <person name="Oshima K."/>
            <person name="Suda W."/>
            <person name="Sakamoto M."/>
            <person name="Iino T."/>
            <person name="Noda S."/>
            <person name="Hongoh Y."/>
            <person name="Hattori M."/>
            <person name="Ohkuma M."/>
        </authorList>
    </citation>
    <scope>NUCLEOTIDE SEQUENCE [LARGE SCALE GENOMIC DNA]</scope>
    <source>
        <strain evidence="8">JCM 15548</strain>
    </source>
</reference>
<keyword evidence="9" id="KW-1185">Reference proteome</keyword>
<evidence type="ECO:0000256" key="4">
    <source>
        <dbReference type="ARBA" id="ARBA00023002"/>
    </source>
</evidence>
<dbReference type="SUPFAM" id="SSF51905">
    <property type="entry name" value="FAD/NAD(P)-binding domain"/>
    <property type="match status" value="1"/>
</dbReference>
<dbReference type="RefSeq" id="WP_062127783.1">
    <property type="nucleotide sequence ID" value="NZ_BAZW01000053.1"/>
</dbReference>
<dbReference type="Gene3D" id="3.90.660.20">
    <property type="entry name" value="Protoporphyrinogen oxidase, mitochondrial, domain 2"/>
    <property type="match status" value="1"/>
</dbReference>